<feature type="region of interest" description="Disordered" evidence="1">
    <location>
        <begin position="196"/>
        <end position="216"/>
    </location>
</feature>
<gene>
    <name evidence="2" type="ORF">F2Q69_00031249</name>
</gene>
<evidence type="ECO:0000313" key="2">
    <source>
        <dbReference type="EMBL" id="KAF3586023.1"/>
    </source>
</evidence>
<feature type="region of interest" description="Disordered" evidence="1">
    <location>
        <begin position="353"/>
        <end position="386"/>
    </location>
</feature>
<accession>A0A8S9RZW6</accession>
<sequence length="386" mass="42665">MGEDGPHQGHLANRRGRSALRPPRPWARTTRTEVTSPMGEDNPLRGHLADGRGPTSCPDTMHPRLSSLPTATATRPSEPRLFGRCRNQRHKPCSREEKHLGRQAWPRGSQTKTPLLTPHHDALVISLTVANCLVKRILVDNGSSGNIIFQAAYKDLGLEEGVLTRRITPLIVPTATATRPSEPRLFGRCRNQRHKPCSREEKHLGRQAWPRGSQTKTPLLTPHHDALVISLTVANCLVKRILVDNGSSGNIIFQAAYKDLGLEEGVLTRRITPLIGFSGEVKQTVGESKPPARHTEEPVVEEIDEVPLTERDQTRHLQIGSKLTKGLRRRLIDFLRSNSVSGIEFLQTQVKTPASGSPLERTPVPRIPARRSPGSPLWSFQGSVSG</sequence>
<dbReference type="PANTHER" id="PTHR33240">
    <property type="entry name" value="OS08G0508500 PROTEIN"/>
    <property type="match status" value="1"/>
</dbReference>
<evidence type="ECO:0000313" key="3">
    <source>
        <dbReference type="Proteomes" id="UP000712600"/>
    </source>
</evidence>
<protein>
    <submittedName>
        <fullName evidence="2">Uncharacterized protein</fullName>
    </submittedName>
</protein>
<evidence type="ECO:0000256" key="1">
    <source>
        <dbReference type="SAM" id="MobiDB-lite"/>
    </source>
</evidence>
<proteinExistence type="predicted"/>
<feature type="region of interest" description="Disordered" evidence="1">
    <location>
        <begin position="1"/>
        <end position="112"/>
    </location>
</feature>
<organism evidence="2 3">
    <name type="scientific">Brassica cretica</name>
    <name type="common">Mustard</name>
    <dbReference type="NCBI Taxonomy" id="69181"/>
    <lineage>
        <taxon>Eukaryota</taxon>
        <taxon>Viridiplantae</taxon>
        <taxon>Streptophyta</taxon>
        <taxon>Embryophyta</taxon>
        <taxon>Tracheophyta</taxon>
        <taxon>Spermatophyta</taxon>
        <taxon>Magnoliopsida</taxon>
        <taxon>eudicotyledons</taxon>
        <taxon>Gunneridae</taxon>
        <taxon>Pentapetalae</taxon>
        <taxon>rosids</taxon>
        <taxon>malvids</taxon>
        <taxon>Brassicales</taxon>
        <taxon>Brassicaceae</taxon>
        <taxon>Brassiceae</taxon>
        <taxon>Brassica</taxon>
    </lineage>
</organism>
<reference evidence="2" key="1">
    <citation type="submission" date="2019-12" db="EMBL/GenBank/DDBJ databases">
        <title>Genome sequencing and annotation of Brassica cretica.</title>
        <authorList>
            <person name="Studholme D.J."/>
            <person name="Sarris P."/>
        </authorList>
    </citation>
    <scope>NUCLEOTIDE SEQUENCE</scope>
    <source>
        <strain evidence="2">PFS-109/04</strain>
        <tissue evidence="2">Leaf</tissue>
    </source>
</reference>
<dbReference type="Proteomes" id="UP000712600">
    <property type="component" value="Unassembled WGS sequence"/>
</dbReference>
<dbReference type="AlphaFoldDB" id="A0A8S9RZW6"/>
<comment type="caution">
    <text evidence="2">The sequence shown here is derived from an EMBL/GenBank/DDBJ whole genome shotgun (WGS) entry which is preliminary data.</text>
</comment>
<dbReference type="PANTHER" id="PTHR33240:SF8">
    <property type="entry name" value="OS03G0439900 PROTEIN"/>
    <property type="match status" value="1"/>
</dbReference>
<dbReference type="EMBL" id="QGKX02000088">
    <property type="protein sequence ID" value="KAF3586023.1"/>
    <property type="molecule type" value="Genomic_DNA"/>
</dbReference>
<name>A0A8S9RZW6_BRACR</name>